<sequence length="303" mass="35170">MDAPSIIAILSSAFEYTQVQSIAENDDSGHSKNVVSLNMLEKHLQNNEKEMYQLMVRGYQSLVNFLTHKKTKNVNKKWNYGITTQIKYEEYCRSFELQSTYLKVSTDLDEYLFVIHLFKKHFHKNCGKNSTEELCQEIFECSRKYFLNEDEYCRREAIKNTYNYAVQLNFPDTGATAELIGTSKYQLDFINERLKLAISVKDSFGDYINLGNKYQSLYDSEFLSGYLAGMGIENSNIDRFNNGCSFIGLYGVSCYITIVNKGVIFGRDRLILEYLKLDKRVKQLVCAILYFFKCRKLSKCKSA</sequence>
<protein>
    <submittedName>
        <fullName evidence="1">Uncharacterized protein</fullName>
    </submittedName>
</protein>
<comment type="caution">
    <text evidence="1">The sequence shown here is derived from an EMBL/GenBank/DDBJ whole genome shotgun (WGS) entry which is preliminary data.</text>
</comment>
<organism evidence="1 2">
    <name type="scientific">Helicostylum pulchrum</name>
    <dbReference type="NCBI Taxonomy" id="562976"/>
    <lineage>
        <taxon>Eukaryota</taxon>
        <taxon>Fungi</taxon>
        <taxon>Fungi incertae sedis</taxon>
        <taxon>Mucoromycota</taxon>
        <taxon>Mucoromycotina</taxon>
        <taxon>Mucoromycetes</taxon>
        <taxon>Mucorales</taxon>
        <taxon>Mucorineae</taxon>
        <taxon>Mucoraceae</taxon>
        <taxon>Helicostylum</taxon>
    </lineage>
</organism>
<reference evidence="1 2" key="1">
    <citation type="submission" date="2024-04" db="EMBL/GenBank/DDBJ databases">
        <title>genome sequences of Mucor flavus KT1a and Helicostylum pulchrum KT1b strains isolation_sourced from the surface of a dry-aged beef.</title>
        <authorList>
            <person name="Toyotome T."/>
            <person name="Hosono M."/>
            <person name="Torimaru M."/>
            <person name="Fukuda K."/>
            <person name="Mikami N."/>
        </authorList>
    </citation>
    <scope>NUCLEOTIDE SEQUENCE [LARGE SCALE GENOMIC DNA]</scope>
    <source>
        <strain evidence="1 2">KT1b</strain>
    </source>
</reference>
<dbReference type="Proteomes" id="UP001476247">
    <property type="component" value="Unassembled WGS sequence"/>
</dbReference>
<accession>A0ABP9XQK2</accession>
<gene>
    <name evidence="1" type="ORF">HPULCUR_001743</name>
</gene>
<name>A0ABP9XQK2_9FUNG</name>
<evidence type="ECO:0000313" key="1">
    <source>
        <dbReference type="EMBL" id="GAA5796372.1"/>
    </source>
</evidence>
<keyword evidence="2" id="KW-1185">Reference proteome</keyword>
<proteinExistence type="predicted"/>
<evidence type="ECO:0000313" key="2">
    <source>
        <dbReference type="Proteomes" id="UP001476247"/>
    </source>
</evidence>
<dbReference type="EMBL" id="BAABUJ010000006">
    <property type="protein sequence ID" value="GAA5796372.1"/>
    <property type="molecule type" value="Genomic_DNA"/>
</dbReference>